<gene>
    <name evidence="2" type="ORF">DH2020_043656</name>
</gene>
<dbReference type="InterPro" id="IPR002156">
    <property type="entry name" value="RNaseH_domain"/>
</dbReference>
<reference evidence="2 3" key="1">
    <citation type="journal article" date="2021" name="Comput. Struct. Biotechnol. J.">
        <title>De novo genome assembly of the potent medicinal plant Rehmannia glutinosa using nanopore technology.</title>
        <authorList>
            <person name="Ma L."/>
            <person name="Dong C."/>
            <person name="Song C."/>
            <person name="Wang X."/>
            <person name="Zheng X."/>
            <person name="Niu Y."/>
            <person name="Chen S."/>
            <person name="Feng W."/>
        </authorList>
    </citation>
    <scope>NUCLEOTIDE SEQUENCE [LARGE SCALE GENOMIC DNA]</scope>
    <source>
        <strain evidence="2">DH-2019</strain>
    </source>
</reference>
<name>A0ABR0UJ16_REHGL</name>
<dbReference type="PANTHER" id="PTHR33116">
    <property type="entry name" value="REVERSE TRANSCRIPTASE ZINC-BINDING DOMAIN-CONTAINING PROTEIN-RELATED-RELATED"/>
    <property type="match status" value="1"/>
</dbReference>
<dbReference type="Pfam" id="PF13456">
    <property type="entry name" value="RVT_3"/>
    <property type="match status" value="1"/>
</dbReference>
<evidence type="ECO:0000313" key="3">
    <source>
        <dbReference type="Proteomes" id="UP001318860"/>
    </source>
</evidence>
<dbReference type="InterPro" id="IPR036397">
    <property type="entry name" value="RNaseH_sf"/>
</dbReference>
<dbReference type="InterPro" id="IPR012337">
    <property type="entry name" value="RNaseH-like_sf"/>
</dbReference>
<feature type="domain" description="Reverse transcriptase" evidence="1">
    <location>
        <begin position="317"/>
        <end position="587"/>
    </location>
</feature>
<protein>
    <recommendedName>
        <fullName evidence="1">Reverse transcriptase domain-containing protein</fullName>
    </recommendedName>
</protein>
<dbReference type="CDD" id="cd06222">
    <property type="entry name" value="RNase_H_like"/>
    <property type="match status" value="1"/>
</dbReference>
<dbReference type="InterPro" id="IPR000477">
    <property type="entry name" value="RT_dom"/>
</dbReference>
<dbReference type="EMBL" id="JABTTQ020002677">
    <property type="protein sequence ID" value="KAK6122599.1"/>
    <property type="molecule type" value="Genomic_DNA"/>
</dbReference>
<dbReference type="PROSITE" id="PS50878">
    <property type="entry name" value="RT_POL"/>
    <property type="match status" value="1"/>
</dbReference>
<evidence type="ECO:0000259" key="1">
    <source>
        <dbReference type="PROSITE" id="PS50878"/>
    </source>
</evidence>
<dbReference type="PANTHER" id="PTHR33116:SF86">
    <property type="entry name" value="REVERSE TRANSCRIPTASE DOMAIN-CONTAINING PROTEIN"/>
    <property type="match status" value="1"/>
</dbReference>
<dbReference type="Gene3D" id="3.30.420.10">
    <property type="entry name" value="Ribonuclease H-like superfamily/Ribonuclease H"/>
    <property type="match status" value="1"/>
</dbReference>
<dbReference type="Pfam" id="PF00078">
    <property type="entry name" value="RVT_1"/>
    <property type="match status" value="1"/>
</dbReference>
<accession>A0ABR0UJ16</accession>
<dbReference type="SUPFAM" id="SSF53098">
    <property type="entry name" value="Ribonuclease H-like"/>
    <property type="match status" value="1"/>
</dbReference>
<organism evidence="2 3">
    <name type="scientific">Rehmannia glutinosa</name>
    <name type="common">Chinese foxglove</name>
    <dbReference type="NCBI Taxonomy" id="99300"/>
    <lineage>
        <taxon>Eukaryota</taxon>
        <taxon>Viridiplantae</taxon>
        <taxon>Streptophyta</taxon>
        <taxon>Embryophyta</taxon>
        <taxon>Tracheophyta</taxon>
        <taxon>Spermatophyta</taxon>
        <taxon>Magnoliopsida</taxon>
        <taxon>eudicotyledons</taxon>
        <taxon>Gunneridae</taxon>
        <taxon>Pentapetalae</taxon>
        <taxon>asterids</taxon>
        <taxon>lamiids</taxon>
        <taxon>Lamiales</taxon>
        <taxon>Orobanchaceae</taxon>
        <taxon>Rehmannieae</taxon>
        <taxon>Rehmannia</taxon>
    </lineage>
</organism>
<keyword evidence="3" id="KW-1185">Reference proteome</keyword>
<dbReference type="InterPro" id="IPR044730">
    <property type="entry name" value="RNase_H-like_dom_plant"/>
</dbReference>
<sequence>METKLHTTKASRLRENVGFFNGFTVDSVGNSGGLALLWREEIDVSVKFLGRFCIDTIINSNGFLWRFTGFYVLHKDFYGSDHRAILLLTDCALASRMQAKRKNRSFYFEPIWMSADSFSDFLQNSWQVSKDLHDSFTERLKYCGNSLKSWSKSVFGDIQCRELKLHLERALLAEEHYWKQRSRADWLKFGDKNTTFFHRKASGRRRKNWISGIENDSGIWLTDDSSISKEIEAYFQNIFSSSKPSNHDMEVIVGAIKSRLSLDILDDLDSPFSEDEVKNALFSMGPNKAPGLDGFHPIFFQKNWDIVGKDLVEVVLGIVNGGNSVYSINATYIVLIPKISQPRKVSDFRLISLCNVSYKIVTKMLENRLKHVIPSLISDEQSAFVSRRLILDNILVAYETLQTIRCRTSGKSGLMGLKLDLSKAYDRVEWSFLIAIMKKMGFRQRWTNLIYDCISSARFTFKINGGVYGSVFPSRGIRPGCPLSPYLFLFCIEGLSAWLQQHECSKIIRGISVARGAPKISHLLFADDSIIFSKASLVDAHAIKYVLDHYAMASGQQINFAKSLVTFSPNVDSLTKEAICSTLGLSYSSSLFQKYLGLPAIVGRNKKQTFKAIKERVQCKLTSWKASIFSTGGREILIKAVAQATANYSMSIFRLPKSLCQELQAMVAKFWWGANESGKKIHWTRWEILSRPKYAGGLGFRHLEFFNQALLAKQAWRLMDNPSLLVSRVFGVKYFPDCSFLDAPLGRSPSYIWRSTTWGRDLLRSGLRWKVGNGRNIFIFEDSWLPRLNTFKPITPKIDGGPCLLCQWGITCQPLCLHCGASVESIEHALRDCKVVREVWNLSPLSSFIAKSLNVSFQDLCVGACINFKQEELEIFVLITWAIWCARNRGVFNKLWVEPEEILETASRTIFAYQTCNLEKRHIPTEHQVVRSFSWIRPNRGELKLNVDAAIRPGFSMIGVGAVIRDEEGRVIACLAKPVSGSFDPLHAEIIAIREGLEMVRDIGTSVHYVETDSKLAVELCNNPTSISGHESSFVVGDIQELLLSVGGNYKCSFIPRQCNNVAHVLSSLVFSRTPCFQGQYATLLWLKSAVLADMC</sequence>
<proteinExistence type="predicted"/>
<comment type="caution">
    <text evidence="2">The sequence shown here is derived from an EMBL/GenBank/DDBJ whole genome shotgun (WGS) entry which is preliminary data.</text>
</comment>
<dbReference type="Proteomes" id="UP001318860">
    <property type="component" value="Unassembled WGS sequence"/>
</dbReference>
<dbReference type="CDD" id="cd01650">
    <property type="entry name" value="RT_nLTR_like"/>
    <property type="match status" value="1"/>
</dbReference>
<evidence type="ECO:0000313" key="2">
    <source>
        <dbReference type="EMBL" id="KAK6122599.1"/>
    </source>
</evidence>